<dbReference type="CDD" id="cd00761">
    <property type="entry name" value="Glyco_tranf_GTA_type"/>
    <property type="match status" value="1"/>
</dbReference>
<comment type="caution">
    <text evidence="2">The sequence shown here is derived from an EMBL/GenBank/DDBJ whole genome shotgun (WGS) entry which is preliminary data.</text>
</comment>
<dbReference type="InterPro" id="IPR029044">
    <property type="entry name" value="Nucleotide-diphossugar_trans"/>
</dbReference>
<dbReference type="EMBL" id="JBHTIZ010000011">
    <property type="protein sequence ID" value="MFD0983560.1"/>
    <property type="molecule type" value="Genomic_DNA"/>
</dbReference>
<dbReference type="Pfam" id="PF00535">
    <property type="entry name" value="Glycos_transf_2"/>
    <property type="match status" value="1"/>
</dbReference>
<evidence type="ECO:0000313" key="2">
    <source>
        <dbReference type="EMBL" id="MFD0983560.1"/>
    </source>
</evidence>
<name>A0ABW3J0F4_9FLAO</name>
<gene>
    <name evidence="2" type="ORF">ACFQ0S_03625</name>
</gene>
<reference evidence="3" key="1">
    <citation type="journal article" date="2019" name="Int. J. Syst. Evol. Microbiol.">
        <title>The Global Catalogue of Microorganisms (GCM) 10K type strain sequencing project: providing services to taxonomists for standard genome sequencing and annotation.</title>
        <authorList>
            <consortium name="The Broad Institute Genomics Platform"/>
            <consortium name="The Broad Institute Genome Sequencing Center for Infectious Disease"/>
            <person name="Wu L."/>
            <person name="Ma J."/>
        </authorList>
    </citation>
    <scope>NUCLEOTIDE SEQUENCE [LARGE SCALE GENOMIC DNA]</scope>
    <source>
        <strain evidence="3">CECT 7649</strain>
    </source>
</reference>
<dbReference type="Proteomes" id="UP001597051">
    <property type="component" value="Unassembled WGS sequence"/>
</dbReference>
<dbReference type="Gene3D" id="3.90.550.10">
    <property type="entry name" value="Spore Coat Polysaccharide Biosynthesis Protein SpsA, Chain A"/>
    <property type="match status" value="1"/>
</dbReference>
<dbReference type="SUPFAM" id="SSF53448">
    <property type="entry name" value="Nucleotide-diphospho-sugar transferases"/>
    <property type="match status" value="1"/>
</dbReference>
<sequence>MRIGFNPNKDNAIVENNYFHQIVIPIYLPNFEGYFKDSFSILKYSLNSLFANSHNKTFITIVNNGSCDEVVLFLNDLLHKKKINELITVHNIGKINAIIKGISGHNFQLITVADADVMFLKDWQKETYHVFTHFTKAGLVGLVPNSKMVKHLTANVIFDNYFSKKLKFTKVENPNSMQKFGISVGNENYFKDIHLQKYLTLESNNFKAVIGSGHFVATYRGDIFRKLPFQSTAFALGGDSENLLLDYPVVKNGHWRLTTANNYAFHMGNTNEKWMVDLNAVNESTEMMKFQLEAPFLQPNSTNYFINLFKNKLFYRINYQKNIWKLFLQLKGLTKTEAQQY</sequence>
<feature type="domain" description="Glycosyltransferase 2-like" evidence="1">
    <location>
        <begin position="40"/>
        <end position="158"/>
    </location>
</feature>
<keyword evidence="2" id="KW-0808">Transferase</keyword>
<evidence type="ECO:0000259" key="1">
    <source>
        <dbReference type="Pfam" id="PF00535"/>
    </source>
</evidence>
<keyword evidence="2" id="KW-0328">Glycosyltransferase</keyword>
<evidence type="ECO:0000313" key="3">
    <source>
        <dbReference type="Proteomes" id="UP001597051"/>
    </source>
</evidence>
<dbReference type="EC" id="2.4.-.-" evidence="2"/>
<keyword evidence="3" id="KW-1185">Reference proteome</keyword>
<dbReference type="InterPro" id="IPR001173">
    <property type="entry name" value="Glyco_trans_2-like"/>
</dbReference>
<dbReference type="RefSeq" id="WP_379753978.1">
    <property type="nucleotide sequence ID" value="NZ_JBHSYB010000012.1"/>
</dbReference>
<proteinExistence type="predicted"/>
<organism evidence="2 3">
    <name type="scientific">Flavobacterium myungsuense</name>
    <dbReference type="NCBI Taxonomy" id="651823"/>
    <lineage>
        <taxon>Bacteria</taxon>
        <taxon>Pseudomonadati</taxon>
        <taxon>Bacteroidota</taxon>
        <taxon>Flavobacteriia</taxon>
        <taxon>Flavobacteriales</taxon>
        <taxon>Flavobacteriaceae</taxon>
        <taxon>Flavobacterium</taxon>
    </lineage>
</organism>
<accession>A0ABW3J0F4</accession>
<dbReference type="GO" id="GO:0016757">
    <property type="term" value="F:glycosyltransferase activity"/>
    <property type="evidence" value="ECO:0007669"/>
    <property type="project" value="UniProtKB-KW"/>
</dbReference>
<protein>
    <submittedName>
        <fullName evidence="2">Glycosyltransferase family A protein</fullName>
        <ecNumber evidence="2">2.4.-.-</ecNumber>
    </submittedName>
</protein>